<reference evidence="6" key="1">
    <citation type="submission" date="2016-10" db="EMBL/GenBank/DDBJ databases">
        <authorList>
            <person name="Varghese N."/>
            <person name="Submissions S."/>
        </authorList>
    </citation>
    <scope>NUCLEOTIDE SEQUENCE [LARGE SCALE GENOMIC DNA]</scope>
    <source>
        <strain evidence="6">CGMCC 1.6763</strain>
    </source>
</reference>
<dbReference type="InterPro" id="IPR009057">
    <property type="entry name" value="Homeodomain-like_sf"/>
</dbReference>
<evidence type="ECO:0000313" key="6">
    <source>
        <dbReference type="Proteomes" id="UP000199200"/>
    </source>
</evidence>
<keyword evidence="3" id="KW-0804">Transcription</keyword>
<dbReference type="GO" id="GO:0003700">
    <property type="term" value="F:DNA-binding transcription factor activity"/>
    <property type="evidence" value="ECO:0007669"/>
    <property type="project" value="InterPro"/>
</dbReference>
<dbReference type="PANTHER" id="PTHR43280">
    <property type="entry name" value="ARAC-FAMILY TRANSCRIPTIONAL REGULATOR"/>
    <property type="match status" value="1"/>
</dbReference>
<keyword evidence="2 5" id="KW-0238">DNA-binding</keyword>
<dbReference type="AlphaFoldDB" id="A0A1H6XSL4"/>
<name>A0A1H6XSL4_9BACL</name>
<dbReference type="Gene3D" id="2.60.120.10">
    <property type="entry name" value="Jelly Rolls"/>
    <property type="match status" value="1"/>
</dbReference>
<evidence type="ECO:0000256" key="2">
    <source>
        <dbReference type="ARBA" id="ARBA00023125"/>
    </source>
</evidence>
<keyword evidence="6" id="KW-1185">Reference proteome</keyword>
<dbReference type="GO" id="GO:0043565">
    <property type="term" value="F:sequence-specific DNA binding"/>
    <property type="evidence" value="ECO:0007669"/>
    <property type="project" value="InterPro"/>
</dbReference>
<organism evidence="5 6">
    <name type="scientific">Bhargavaea ginsengi</name>
    <dbReference type="NCBI Taxonomy" id="426757"/>
    <lineage>
        <taxon>Bacteria</taxon>
        <taxon>Bacillati</taxon>
        <taxon>Bacillota</taxon>
        <taxon>Bacilli</taxon>
        <taxon>Bacillales</taxon>
        <taxon>Caryophanaceae</taxon>
        <taxon>Bhargavaea</taxon>
    </lineage>
</organism>
<dbReference type="SUPFAM" id="SSF46689">
    <property type="entry name" value="Homeodomain-like"/>
    <property type="match status" value="2"/>
</dbReference>
<dbReference type="OrthoDB" id="247151at2"/>
<dbReference type="Gene3D" id="1.10.10.60">
    <property type="entry name" value="Homeodomain-like"/>
    <property type="match status" value="2"/>
</dbReference>
<proteinExistence type="predicted"/>
<dbReference type="InterPro" id="IPR018062">
    <property type="entry name" value="HTH_AraC-typ_CS"/>
</dbReference>
<dbReference type="PROSITE" id="PS00041">
    <property type="entry name" value="HTH_ARAC_FAMILY_1"/>
    <property type="match status" value="1"/>
</dbReference>
<dbReference type="InterPro" id="IPR014710">
    <property type="entry name" value="RmlC-like_jellyroll"/>
</dbReference>
<accession>A0A1H6XSL4</accession>
<feature type="domain" description="HTH araC/xylS-type" evidence="4">
    <location>
        <begin position="167"/>
        <end position="263"/>
    </location>
</feature>
<keyword evidence="1" id="KW-0805">Transcription regulation</keyword>
<evidence type="ECO:0000313" key="5">
    <source>
        <dbReference type="EMBL" id="SEJ29737.1"/>
    </source>
</evidence>
<dbReference type="Proteomes" id="UP000199200">
    <property type="component" value="Unassembled WGS sequence"/>
</dbReference>
<dbReference type="RefSeq" id="WP_092051736.1">
    <property type="nucleotide sequence ID" value="NZ_FNZF01000002.1"/>
</dbReference>
<dbReference type="SMART" id="SM00342">
    <property type="entry name" value="HTH_ARAC"/>
    <property type="match status" value="1"/>
</dbReference>
<evidence type="ECO:0000259" key="4">
    <source>
        <dbReference type="PROSITE" id="PS01124"/>
    </source>
</evidence>
<gene>
    <name evidence="5" type="ORF">SAMN04488127_1540</name>
</gene>
<dbReference type="PROSITE" id="PS01124">
    <property type="entry name" value="HTH_ARAC_FAMILY_2"/>
    <property type="match status" value="1"/>
</dbReference>
<dbReference type="Pfam" id="PF02311">
    <property type="entry name" value="AraC_binding"/>
    <property type="match status" value="1"/>
</dbReference>
<protein>
    <submittedName>
        <fullName evidence="5">AraC-type DNA-binding protein</fullName>
    </submittedName>
</protein>
<dbReference type="InterPro" id="IPR037923">
    <property type="entry name" value="HTH-like"/>
</dbReference>
<evidence type="ECO:0000256" key="3">
    <source>
        <dbReference type="ARBA" id="ARBA00023163"/>
    </source>
</evidence>
<dbReference type="InterPro" id="IPR003313">
    <property type="entry name" value="AraC-bd"/>
</dbReference>
<evidence type="ECO:0000256" key="1">
    <source>
        <dbReference type="ARBA" id="ARBA00023015"/>
    </source>
</evidence>
<dbReference type="InterPro" id="IPR018060">
    <property type="entry name" value="HTH_AraC"/>
</dbReference>
<dbReference type="SUPFAM" id="SSF51215">
    <property type="entry name" value="Regulatory protein AraC"/>
    <property type="match status" value="1"/>
</dbReference>
<dbReference type="EMBL" id="FNZF01000002">
    <property type="protein sequence ID" value="SEJ29737.1"/>
    <property type="molecule type" value="Genomic_DNA"/>
</dbReference>
<dbReference type="PRINTS" id="PR00032">
    <property type="entry name" value="HTHARAC"/>
</dbReference>
<dbReference type="STRING" id="426757.SAMN04488127_1540"/>
<dbReference type="InterPro" id="IPR020449">
    <property type="entry name" value="Tscrpt_reg_AraC-type_HTH"/>
</dbReference>
<dbReference type="Pfam" id="PF12833">
    <property type="entry name" value="HTH_18"/>
    <property type="match status" value="1"/>
</dbReference>
<sequence length="263" mass="30705">MLNLNPDDFLLKPALATIHCEPDWKWKKRDHPMPNYDLFYVWSGEGTVVLNKKSYKVGKGHCFLFCPGDDTEAIHNPQNPFVLTYIHFDLVNEPRLIPGSHRILADPISFESLLSRYVRLFLVKTYGAEIEGKLILKQLMIHLLREEHCESQDEQDISSRRLAETIREIANYIQQHPGEPHTVESLAERAHLSERYFSQKFKQIIGHTVKSYVVHCRIKRAEHLLHFTGLTVTEAAHALGYRDLHYFSRQFKQYTGRNPSEIR</sequence>
<dbReference type="PANTHER" id="PTHR43280:SF28">
    <property type="entry name" value="HTH-TYPE TRANSCRIPTIONAL ACTIVATOR RHAS"/>
    <property type="match status" value="1"/>
</dbReference>